<dbReference type="Proteomes" id="UP001148662">
    <property type="component" value="Unassembled WGS sequence"/>
</dbReference>
<protein>
    <submittedName>
        <fullName evidence="1">Uncharacterized protein</fullName>
    </submittedName>
</protein>
<evidence type="ECO:0000313" key="1">
    <source>
        <dbReference type="EMBL" id="KAJ3558551.1"/>
    </source>
</evidence>
<evidence type="ECO:0000313" key="2">
    <source>
        <dbReference type="Proteomes" id="UP001148662"/>
    </source>
</evidence>
<keyword evidence="2" id="KW-1185">Reference proteome</keyword>
<proteinExistence type="predicted"/>
<accession>A0ACC1TD97</accession>
<name>A0ACC1TD97_9APHY</name>
<comment type="caution">
    <text evidence="1">The sequence shown here is derived from an EMBL/GenBank/DDBJ whole genome shotgun (WGS) entry which is preliminary data.</text>
</comment>
<dbReference type="EMBL" id="JANHOG010000082">
    <property type="protein sequence ID" value="KAJ3558551.1"/>
    <property type="molecule type" value="Genomic_DNA"/>
</dbReference>
<sequence length="313" mass="34686">MAAAANVPYFTLNNSFKMPSIGMGCWLGPDGGLDVVEDMCKNALKCGYRHIDTAAGYANEALVGKAIRESGIPRSEIFLTSKLPNEEHHRVRESFEETFKKLNCEYIDLYLMHWPQASVDGKVLQPEEHPTIVDTWKEMEKLLETGKVRSIGVSNFSVKTIQTILAHCKVVPAVNQVEMHPCLPHMEMKGFCDAKGILLTAYSPFGQGNHLFFSDTDFVNVAKAHNASVAQVAVAWAVQRGTVAIPKSVHVERIKSNIALIQLTPEEMKLIDGIHKKPGMHRSLLGYHAPNAMVFGWTYEQLGWPMTTGGIVP</sequence>
<gene>
    <name evidence="1" type="ORF">NM688_g859</name>
</gene>
<organism evidence="1 2">
    <name type="scientific">Phlebia brevispora</name>
    <dbReference type="NCBI Taxonomy" id="194682"/>
    <lineage>
        <taxon>Eukaryota</taxon>
        <taxon>Fungi</taxon>
        <taxon>Dikarya</taxon>
        <taxon>Basidiomycota</taxon>
        <taxon>Agaricomycotina</taxon>
        <taxon>Agaricomycetes</taxon>
        <taxon>Polyporales</taxon>
        <taxon>Meruliaceae</taxon>
        <taxon>Phlebia</taxon>
    </lineage>
</organism>
<reference evidence="1" key="1">
    <citation type="submission" date="2022-07" db="EMBL/GenBank/DDBJ databases">
        <title>Genome Sequence of Phlebia brevispora.</title>
        <authorList>
            <person name="Buettner E."/>
        </authorList>
    </citation>
    <scope>NUCLEOTIDE SEQUENCE</scope>
    <source>
        <strain evidence="1">MPL23</strain>
    </source>
</reference>